<dbReference type="RefSeq" id="WP_145912464.1">
    <property type="nucleotide sequence ID" value="NZ_CP013251.1"/>
</dbReference>
<dbReference type="KEGG" id="emp:EZMO1_0804"/>
<sequence length="774" mass="87407">MSHHLRLLLVHALCLLACLVLPTVTQAMTASESSAEWLSGTGSLSLFRPFAPSVTKNKMQFDVGNQLLDNEDEDDILLLFLNRYLKATKKTGSNGETVYEITRHDGSTYTINASEAQRLWSLYKEQEKAYALTGTRMDDGNTFIQLVLPRVLWTREILEQKRRVRKTPDTLPKGHDGEEGQQKPTGFVKPPTVKVQRVIEPSTGQTFTDEPHPSSYCSPEPLSLKNPASSSADLVKLLIETGLPASVGETPYASQQWLRDISEMIDAIVQVESGRTETLEFLKKVFTEVKKDDKPSPYYPERSSTSTFGEFPIFVPVDPKKFMIDKFLQGSTNVRRFHDLKTFVRSNVKGFNSDLLNSDTPMSYLESLDAQQISTELRRIKEVVRQVQLTDGAEYPQWSFLLESYLDGTRSTPETNDSEMSALTIVATLIDAFNKNHEEQQIFENTTLFSELVAYALVHIYQNQISDKGLHAGVGSLNIIGNFLNGTSSLAVNSRLLKALKVLEKVSGHLSSELIKAIINQSRLKTSTLPEATKFNEFVSGQITFETMIKKLAGQLNVAIKDSLLYPEGPFEPRDFIRNKEMESAKLTLIPKDITLLLARRFSESDSDKFREGALFDPYGLALAILAGAVDKSEYPNAYKLFYKHINVFNGAQFIPMKNAHSEKLLENRGNTLWLHRLGMVGRALVEMYNNSGTPQEPWLVLAREIYEFMTKLGFNEYYLYSEEWVLDLDDGLHKPDLANKEGYWIAQGSENKSWTFVMHFLLGQALDPELHLE</sequence>
<name>A0A142B8F3_9GAMM</name>
<evidence type="ECO:0000256" key="1">
    <source>
        <dbReference type="SAM" id="MobiDB-lite"/>
    </source>
</evidence>
<dbReference type="EMBL" id="CP013251">
    <property type="protein sequence ID" value="AMO55029.1"/>
    <property type="molecule type" value="Genomic_DNA"/>
</dbReference>
<protein>
    <submittedName>
        <fullName evidence="3">Uncharacterized protein</fullName>
    </submittedName>
</protein>
<accession>A0A142B8F3</accession>
<evidence type="ECO:0000256" key="2">
    <source>
        <dbReference type="SAM" id="SignalP"/>
    </source>
</evidence>
<reference evidence="3 4" key="1">
    <citation type="journal article" date="2016" name="Front. Microbiol.">
        <title>Genomic Insight into the Host-Endosymbiont Relationship of Endozoicomonas montiporae CL-33(T) with its Coral Host.</title>
        <authorList>
            <person name="Ding J.-Y."/>
            <person name="Shiu J.-H."/>
            <person name="Chen W.-M."/>
            <person name="Chiang Y.-R."/>
            <person name="Tang S.-L."/>
        </authorList>
    </citation>
    <scope>NUCLEOTIDE SEQUENCE [LARGE SCALE GENOMIC DNA]</scope>
    <source>
        <strain evidence="3 4">CL-33</strain>
    </source>
</reference>
<proteinExistence type="predicted"/>
<feature type="compositionally biased region" description="Basic and acidic residues" evidence="1">
    <location>
        <begin position="164"/>
        <end position="181"/>
    </location>
</feature>
<organism evidence="3 4">
    <name type="scientific">Endozoicomonas montiporae CL-33</name>
    <dbReference type="NCBI Taxonomy" id="570277"/>
    <lineage>
        <taxon>Bacteria</taxon>
        <taxon>Pseudomonadati</taxon>
        <taxon>Pseudomonadota</taxon>
        <taxon>Gammaproteobacteria</taxon>
        <taxon>Oceanospirillales</taxon>
        <taxon>Endozoicomonadaceae</taxon>
        <taxon>Endozoicomonas</taxon>
    </lineage>
</organism>
<feature type="chain" id="PRO_5007493137" evidence="2">
    <location>
        <begin position="28"/>
        <end position="774"/>
    </location>
</feature>
<evidence type="ECO:0000313" key="3">
    <source>
        <dbReference type="EMBL" id="AMO55029.1"/>
    </source>
</evidence>
<dbReference type="PATRIC" id="fig|570277.3.peg.872"/>
<keyword evidence="2" id="KW-0732">Signal</keyword>
<evidence type="ECO:0000313" key="4">
    <source>
        <dbReference type="Proteomes" id="UP000071065"/>
    </source>
</evidence>
<feature type="region of interest" description="Disordered" evidence="1">
    <location>
        <begin position="164"/>
        <end position="188"/>
    </location>
</feature>
<gene>
    <name evidence="3" type="ORF">EZMO1_0804</name>
</gene>
<dbReference type="AlphaFoldDB" id="A0A142B8F3"/>
<feature type="signal peptide" evidence="2">
    <location>
        <begin position="1"/>
        <end position="27"/>
    </location>
</feature>
<dbReference type="Proteomes" id="UP000071065">
    <property type="component" value="Chromosome"/>
</dbReference>
<feature type="region of interest" description="Disordered" evidence="1">
    <location>
        <begin position="204"/>
        <end position="223"/>
    </location>
</feature>